<dbReference type="VEuPathDB" id="FungiDB:PAAG_12564"/>
<evidence type="ECO:0000313" key="2">
    <source>
        <dbReference type="Proteomes" id="UP000002059"/>
    </source>
</evidence>
<organism evidence="1 2">
    <name type="scientific">Paracoccidioides lutzii (strain ATCC MYA-826 / Pb01)</name>
    <name type="common">Paracoccidioides brasiliensis</name>
    <dbReference type="NCBI Taxonomy" id="502779"/>
    <lineage>
        <taxon>Eukaryota</taxon>
        <taxon>Fungi</taxon>
        <taxon>Dikarya</taxon>
        <taxon>Ascomycota</taxon>
        <taxon>Pezizomycotina</taxon>
        <taxon>Eurotiomycetes</taxon>
        <taxon>Eurotiomycetidae</taxon>
        <taxon>Onygenales</taxon>
        <taxon>Ajellomycetaceae</taxon>
        <taxon>Paracoccidioides</taxon>
    </lineage>
</organism>
<keyword evidence="2" id="KW-1185">Reference proteome</keyword>
<name>A0A0A2VIM8_PARBA</name>
<dbReference type="RefSeq" id="XP_015702347.1">
    <property type="nucleotide sequence ID" value="XM_015848041.1"/>
</dbReference>
<dbReference type="KEGG" id="pbl:PAAG_12564"/>
<accession>A0A0A2VIM8</accession>
<sequence>MAFRVWTVGYTMSETLGECRLVSAMNIQADFDSNSAPTCNMILAWDARELARQPTTDTAISAGESQGSIIAQDSACAPGT</sequence>
<protein>
    <submittedName>
        <fullName evidence="1">Uncharacterized protein</fullName>
    </submittedName>
</protein>
<dbReference type="HOGENOM" id="CLU_2590402_0_0_1"/>
<evidence type="ECO:0000313" key="1">
    <source>
        <dbReference type="EMBL" id="KGQ00769.1"/>
    </source>
</evidence>
<dbReference type="AlphaFoldDB" id="A0A0A2VIM8"/>
<dbReference type="GeneID" id="26971174"/>
<dbReference type="Proteomes" id="UP000002059">
    <property type="component" value="Partially assembled WGS sequence"/>
</dbReference>
<dbReference type="EMBL" id="KN294026">
    <property type="protein sequence ID" value="KGQ00769.1"/>
    <property type="molecule type" value="Genomic_DNA"/>
</dbReference>
<reference evidence="1 2" key="1">
    <citation type="journal article" date="2011" name="PLoS Genet.">
        <title>Comparative genomic analysis of human fungal pathogens causing paracoccidioidomycosis.</title>
        <authorList>
            <person name="Desjardins C.A."/>
            <person name="Champion M.D."/>
            <person name="Holder J.W."/>
            <person name="Muszewska A."/>
            <person name="Goldberg J."/>
            <person name="Bailao A.M."/>
            <person name="Brigido M.M."/>
            <person name="Ferreira M.E."/>
            <person name="Garcia A.M."/>
            <person name="Grynberg M."/>
            <person name="Gujja S."/>
            <person name="Heiman D.I."/>
            <person name="Henn M.R."/>
            <person name="Kodira C.D."/>
            <person name="Leon-Narvaez H."/>
            <person name="Longo L.V."/>
            <person name="Ma L.J."/>
            <person name="Malavazi I."/>
            <person name="Matsuo A.L."/>
            <person name="Morais F.V."/>
            <person name="Pereira M."/>
            <person name="Rodriguez-Brito S."/>
            <person name="Sakthikumar S."/>
            <person name="Salem-Izacc S.M."/>
            <person name="Sykes S.M."/>
            <person name="Teixeira M.M."/>
            <person name="Vallejo M.C."/>
            <person name="Walter M.E."/>
            <person name="Yandava C."/>
            <person name="Young S."/>
            <person name="Zeng Q."/>
            <person name="Zucker J."/>
            <person name="Felipe M.S."/>
            <person name="Goldman G.H."/>
            <person name="Haas B.J."/>
            <person name="McEwen J.G."/>
            <person name="Nino-Vega G."/>
            <person name="Puccia R."/>
            <person name="San-Blas G."/>
            <person name="Soares C.M."/>
            <person name="Birren B.W."/>
            <person name="Cuomo C.A."/>
        </authorList>
    </citation>
    <scope>NUCLEOTIDE SEQUENCE [LARGE SCALE GENOMIC DNA]</scope>
    <source>
        <strain evidence="2">ATCC MYA-826 / Pb01</strain>
    </source>
</reference>
<gene>
    <name evidence="1" type="ORF">PAAG_12564</name>
</gene>
<proteinExistence type="predicted"/>